<protein>
    <submittedName>
        <fullName evidence="1">Uncharacterized protein</fullName>
    </submittedName>
</protein>
<dbReference type="HOGENOM" id="CLU_3153768_0_0_4"/>
<proteinExistence type="predicted"/>
<gene>
    <name evidence="1" type="ORF">GJA_3628</name>
</gene>
<sequence length="48" mass="5352">MYFKIVAPGARPGCGLGRKSGCDLQQRRRLATGHAFFPNLSILKLRSY</sequence>
<dbReference type="AlphaFoldDB" id="W0VA57"/>
<reference evidence="1 2" key="1">
    <citation type="journal article" date="2015" name="Genome Announc.">
        <title>Genome Sequence of Mushroom Soft-Rot Pathogen Janthinobacterium agaricidamnosum.</title>
        <authorList>
            <person name="Graupner K."/>
            <person name="Lackner G."/>
            <person name="Hertweck C."/>
        </authorList>
    </citation>
    <scope>NUCLEOTIDE SEQUENCE [LARGE SCALE GENOMIC DNA]</scope>
    <source>
        <strain evidence="2">NBRC 102515 / DSM 9628</strain>
    </source>
</reference>
<keyword evidence="2" id="KW-1185">Reference proteome</keyword>
<organism evidence="1 2">
    <name type="scientific">Janthinobacterium agaricidamnosum NBRC 102515 = DSM 9628</name>
    <dbReference type="NCBI Taxonomy" id="1349767"/>
    <lineage>
        <taxon>Bacteria</taxon>
        <taxon>Pseudomonadati</taxon>
        <taxon>Pseudomonadota</taxon>
        <taxon>Betaproteobacteria</taxon>
        <taxon>Burkholderiales</taxon>
        <taxon>Oxalobacteraceae</taxon>
        <taxon>Janthinobacterium</taxon>
    </lineage>
</organism>
<evidence type="ECO:0000313" key="2">
    <source>
        <dbReference type="Proteomes" id="UP000027604"/>
    </source>
</evidence>
<name>W0VA57_9BURK</name>
<dbReference type="EMBL" id="HG322949">
    <property type="protein sequence ID" value="CDG84243.1"/>
    <property type="molecule type" value="Genomic_DNA"/>
</dbReference>
<dbReference type="KEGG" id="jag:GJA_3628"/>
<evidence type="ECO:0000313" key="1">
    <source>
        <dbReference type="EMBL" id="CDG84243.1"/>
    </source>
</evidence>
<accession>W0VA57</accession>
<dbReference type="Proteomes" id="UP000027604">
    <property type="component" value="Chromosome I"/>
</dbReference>